<dbReference type="OMA" id="FYHCYGV"/>
<dbReference type="HOGENOM" id="CLU_068703_0_0_1"/>
<dbReference type="OrthoDB" id="10259249at2759"/>
<comment type="subcellular location">
    <subcellularLocation>
        <location evidence="2">Cytoplasm</location>
        <location evidence="2">Cytoskeleton</location>
        <location evidence="2">Cilium axoneme</location>
    </subcellularLocation>
</comment>
<evidence type="ECO:0000256" key="1">
    <source>
        <dbReference type="ARBA" id="ARBA00002404"/>
    </source>
</evidence>
<keyword evidence="7" id="KW-0966">Cell projection</keyword>
<dbReference type="InterPro" id="IPR029416">
    <property type="entry name" value="CFAP300"/>
</dbReference>
<dbReference type="CTD" id="85016"/>
<dbReference type="STRING" id="9258.ENSOANP00000016621"/>
<comment type="similarity">
    <text evidence="3">Belongs to the CFAP300 family.</text>
</comment>
<sequence length="269" mass="30792">MATGTSGHGPAFTFRFLPQKAFPSLTAQDTVHRLRQWSMLGRICAQAFGFDQNFQSYRKDDFVMAFFRDPNVIANLKLLSESSGQWITLGTDVKKIEAVTVPCTQVSMSFFDRLYSEEIVRDSGHIVKCLDDFYDSFVISDELRKVLLLEDSENYEIFSQLEREEFLYRLFKHLCLGGVLCQFEDILGPYLETTKSIYKDLVSVQKDRESKGIHITSTIFKVLAYDATGLCYPSTKNHEQTFAYLIVDPLKRHVHVLYHSFGVGKVSEG</sequence>
<keyword evidence="5" id="KW-0963">Cytoplasm</keyword>
<dbReference type="GO" id="GO:0005930">
    <property type="term" value="C:axoneme"/>
    <property type="evidence" value="ECO:0007669"/>
    <property type="project" value="UniProtKB-SubCell"/>
</dbReference>
<protein>
    <recommendedName>
        <fullName evidence="4">Cilia- and flagella-associated protein 300</fullName>
    </recommendedName>
</protein>
<dbReference type="Proteomes" id="UP000002279">
    <property type="component" value="Chromosome 20"/>
</dbReference>
<dbReference type="FunCoup" id="F7B2I4">
    <property type="interactions" value="56"/>
</dbReference>
<gene>
    <name evidence="8" type="primary">CFAP300</name>
</gene>
<reference evidence="8" key="2">
    <citation type="submission" date="2025-08" db="UniProtKB">
        <authorList>
            <consortium name="Ensembl"/>
        </authorList>
    </citation>
    <scope>IDENTIFICATION</scope>
    <source>
        <strain evidence="8">Glennie</strain>
    </source>
</reference>
<dbReference type="InParanoid" id="F7B2I4"/>
<proteinExistence type="inferred from homology"/>
<evidence type="ECO:0000313" key="9">
    <source>
        <dbReference type="Proteomes" id="UP000002279"/>
    </source>
</evidence>
<evidence type="ECO:0000256" key="3">
    <source>
        <dbReference type="ARBA" id="ARBA00009205"/>
    </source>
</evidence>
<evidence type="ECO:0000256" key="5">
    <source>
        <dbReference type="ARBA" id="ARBA00022490"/>
    </source>
</evidence>
<evidence type="ECO:0000256" key="6">
    <source>
        <dbReference type="ARBA" id="ARBA00023212"/>
    </source>
</evidence>
<reference evidence="8" key="3">
    <citation type="submission" date="2025-09" db="UniProtKB">
        <authorList>
            <consortium name="Ensembl"/>
        </authorList>
    </citation>
    <scope>IDENTIFICATION</scope>
    <source>
        <strain evidence="8">Glennie</strain>
    </source>
</reference>
<organism evidence="8 9">
    <name type="scientific">Ornithorhynchus anatinus</name>
    <name type="common">Duckbill platypus</name>
    <dbReference type="NCBI Taxonomy" id="9258"/>
    <lineage>
        <taxon>Eukaryota</taxon>
        <taxon>Metazoa</taxon>
        <taxon>Chordata</taxon>
        <taxon>Craniata</taxon>
        <taxon>Vertebrata</taxon>
        <taxon>Euteleostomi</taxon>
        <taxon>Mammalia</taxon>
        <taxon>Monotremata</taxon>
        <taxon>Ornithorhynchidae</taxon>
        <taxon>Ornithorhynchus</taxon>
    </lineage>
</organism>
<evidence type="ECO:0000256" key="2">
    <source>
        <dbReference type="ARBA" id="ARBA00004430"/>
    </source>
</evidence>
<dbReference type="KEGG" id="oaa:100079265"/>
<accession>F7B2I4</accession>
<dbReference type="Pfam" id="PF14926">
    <property type="entry name" value="CFAP300"/>
    <property type="match status" value="1"/>
</dbReference>
<dbReference type="Bgee" id="ENSOANG00000010489">
    <property type="expression patterns" value="Expressed in testis and 5 other cell types or tissues"/>
</dbReference>
<dbReference type="AlphaFoldDB" id="F7B2I4"/>
<evidence type="ECO:0000256" key="7">
    <source>
        <dbReference type="ARBA" id="ARBA00023273"/>
    </source>
</evidence>
<dbReference type="GeneTree" id="ENSGT00510000047559"/>
<dbReference type="PANTHER" id="PTHR31078:SF1">
    <property type="entry name" value="CILIA- AND FLAGELLA-ASSOCIATED PROTEIN 300"/>
    <property type="match status" value="1"/>
</dbReference>
<dbReference type="Ensembl" id="ENSOANT00000016624.4">
    <property type="protein sequence ID" value="ENSOANP00000016621.4"/>
    <property type="gene ID" value="ENSOANG00000010489.4"/>
</dbReference>
<reference evidence="8 9" key="1">
    <citation type="journal article" date="2008" name="Nature">
        <title>Genome analysis of the platypus reveals unique signatures of evolution.</title>
        <authorList>
            <person name="Warren W.C."/>
            <person name="Hillier L.W."/>
            <person name="Marshall Graves J.A."/>
            <person name="Birney E."/>
            <person name="Ponting C.P."/>
            <person name="Grutzner F."/>
            <person name="Belov K."/>
            <person name="Miller W."/>
            <person name="Clarke L."/>
            <person name="Chinwalla A.T."/>
            <person name="Yang S.P."/>
            <person name="Heger A."/>
            <person name="Locke D.P."/>
            <person name="Miethke P."/>
            <person name="Waters P.D."/>
            <person name="Veyrunes F."/>
            <person name="Fulton L."/>
            <person name="Fulton B."/>
            <person name="Graves T."/>
            <person name="Wallis J."/>
            <person name="Puente X.S."/>
            <person name="Lopez-Otin C."/>
            <person name="Ordonez G.R."/>
            <person name="Eichler E.E."/>
            <person name="Chen L."/>
            <person name="Cheng Z."/>
            <person name="Deakin J.E."/>
            <person name="Alsop A."/>
            <person name="Thompson K."/>
            <person name="Kirby P."/>
            <person name="Papenfuss A.T."/>
            <person name="Wakefield M.J."/>
            <person name="Olender T."/>
            <person name="Lancet D."/>
            <person name="Huttley G.A."/>
            <person name="Smit A.F."/>
            <person name="Pask A."/>
            <person name="Temple-Smith P."/>
            <person name="Batzer M.A."/>
            <person name="Walker J.A."/>
            <person name="Konkel M.K."/>
            <person name="Harris R.S."/>
            <person name="Whittington C.M."/>
            <person name="Wong E.S."/>
            <person name="Gemmell N.J."/>
            <person name="Buschiazzo E."/>
            <person name="Vargas Jentzsch I.M."/>
            <person name="Merkel A."/>
            <person name="Schmitz J."/>
            <person name="Zemann A."/>
            <person name="Churakov G."/>
            <person name="Kriegs J.O."/>
            <person name="Brosius J."/>
            <person name="Murchison E.P."/>
            <person name="Sachidanandam R."/>
            <person name="Smith C."/>
            <person name="Hannon G.J."/>
            <person name="Tsend-Ayush E."/>
            <person name="McMillan D."/>
            <person name="Attenborough R."/>
            <person name="Rens W."/>
            <person name="Ferguson-Smith M."/>
            <person name="Lefevre C.M."/>
            <person name="Sharp J.A."/>
            <person name="Nicholas K.R."/>
            <person name="Ray D.A."/>
            <person name="Kube M."/>
            <person name="Reinhardt R."/>
            <person name="Pringle T.H."/>
            <person name="Taylor J."/>
            <person name="Jones R.C."/>
            <person name="Nixon B."/>
            <person name="Dacheux J.L."/>
            <person name="Niwa H."/>
            <person name="Sekita Y."/>
            <person name="Huang X."/>
            <person name="Stark A."/>
            <person name="Kheradpour P."/>
            <person name="Kellis M."/>
            <person name="Flicek P."/>
            <person name="Chen Y."/>
            <person name="Webber C."/>
            <person name="Hardison R."/>
            <person name="Nelson J."/>
            <person name="Hallsworth-Pepin K."/>
            <person name="Delehaunty K."/>
            <person name="Markovic C."/>
            <person name="Minx P."/>
            <person name="Feng Y."/>
            <person name="Kremitzki C."/>
            <person name="Mitreva M."/>
            <person name="Glasscock J."/>
            <person name="Wylie T."/>
            <person name="Wohldmann P."/>
            <person name="Thiru P."/>
            <person name="Nhan M.N."/>
            <person name="Pohl C.S."/>
            <person name="Smith S.M."/>
            <person name="Hou S."/>
            <person name="Nefedov M."/>
            <person name="de Jong P.J."/>
            <person name="Renfree M.B."/>
            <person name="Mardis E.R."/>
            <person name="Wilson R.K."/>
        </authorList>
    </citation>
    <scope>NUCLEOTIDE SEQUENCE [LARGE SCALE GENOMIC DNA]</scope>
    <source>
        <strain evidence="8 9">Glennie</strain>
    </source>
</reference>
<name>F7B2I4_ORNAN</name>
<dbReference type="PANTHER" id="PTHR31078">
    <property type="entry name" value="CILIA- AND FLAGELLA-ASSOCIATED PROTEIN 300"/>
    <property type="match status" value="1"/>
</dbReference>
<comment type="function">
    <text evidence="1">Cilium- and flagellum-specific protein that plays a role in axonemal structure organization and motility. May play a role in outer and inner dynein arm assembly.</text>
</comment>
<keyword evidence="9" id="KW-1185">Reference proteome</keyword>
<evidence type="ECO:0000256" key="4">
    <source>
        <dbReference type="ARBA" id="ARBA00022174"/>
    </source>
</evidence>
<dbReference type="GeneID" id="100079265"/>
<evidence type="ECO:0000313" key="8">
    <source>
        <dbReference type="Ensembl" id="ENSOANP00000016621.4"/>
    </source>
</evidence>
<dbReference type="RefSeq" id="XP_028903909.1">
    <property type="nucleotide sequence ID" value="XM_029048076.2"/>
</dbReference>
<keyword evidence="6" id="KW-0206">Cytoskeleton</keyword>
<dbReference type="eggNOG" id="ENOG502QUFH">
    <property type="taxonomic scope" value="Eukaryota"/>
</dbReference>